<dbReference type="SMART" id="SM00320">
    <property type="entry name" value="WD40"/>
    <property type="match status" value="2"/>
</dbReference>
<evidence type="ECO:0000313" key="5">
    <source>
        <dbReference type="Proteomes" id="UP000092555"/>
    </source>
</evidence>
<reference evidence="4 5" key="1">
    <citation type="submission" date="2016-05" db="EMBL/GenBank/DDBJ databases">
        <title>Comparative genomics of biotechnologically important yeasts.</title>
        <authorList>
            <consortium name="DOE Joint Genome Institute"/>
            <person name="Riley R."/>
            <person name="Haridas S."/>
            <person name="Wolfe K.H."/>
            <person name="Lopes M.R."/>
            <person name="Hittinger C.T."/>
            <person name="Goker M."/>
            <person name="Salamov A."/>
            <person name="Wisecaver J."/>
            <person name="Long T.M."/>
            <person name="Aerts A.L."/>
            <person name="Barry K."/>
            <person name="Choi C."/>
            <person name="Clum A."/>
            <person name="Coughlan A.Y."/>
            <person name="Deshpande S."/>
            <person name="Douglass A.P."/>
            <person name="Hanson S.J."/>
            <person name="Klenk H.-P."/>
            <person name="LaButti K."/>
            <person name="Lapidus A."/>
            <person name="Lindquist E."/>
            <person name="Lipzen A."/>
            <person name="Meier-kolthoff J.P."/>
            <person name="Ohm R.A."/>
            <person name="Otillar R.P."/>
            <person name="Pangilinan J."/>
            <person name="Peng Y."/>
            <person name="Rokas A."/>
            <person name="Rosa C.A."/>
            <person name="Scheuner C."/>
            <person name="Sibirny A.A."/>
            <person name="Slot J.C."/>
            <person name="Stielow J.B."/>
            <person name="Sun H."/>
            <person name="Kurtzman C.P."/>
            <person name="Blackwell M."/>
            <person name="Grigoriev I.V."/>
            <person name="Jeffries T.W."/>
        </authorList>
    </citation>
    <scope>NUCLEOTIDE SEQUENCE [LARGE SCALE GENOMIC DNA]</scope>
    <source>
        <strain evidence="4 5">NRRL YB-4993</strain>
    </source>
</reference>
<dbReference type="SUPFAM" id="SSF50978">
    <property type="entry name" value="WD40 repeat-like"/>
    <property type="match status" value="1"/>
</dbReference>
<dbReference type="PROSITE" id="PS50082">
    <property type="entry name" value="WD_REPEATS_2"/>
    <property type="match status" value="1"/>
</dbReference>
<name>A0A1A0HF98_9ASCO</name>
<dbReference type="InterPro" id="IPR036322">
    <property type="entry name" value="WD40_repeat_dom_sf"/>
</dbReference>
<dbReference type="Gene3D" id="2.130.10.10">
    <property type="entry name" value="YVTN repeat-like/Quinoprotein amine dehydrogenase"/>
    <property type="match status" value="1"/>
</dbReference>
<dbReference type="STRING" id="869754.A0A1A0HF98"/>
<accession>A0A1A0HF98</accession>
<dbReference type="EMBL" id="LXTC01000001">
    <property type="protein sequence ID" value="OBA22814.1"/>
    <property type="molecule type" value="Genomic_DNA"/>
</dbReference>
<evidence type="ECO:0000256" key="2">
    <source>
        <dbReference type="ARBA" id="ARBA00022737"/>
    </source>
</evidence>
<feature type="non-terminal residue" evidence="4">
    <location>
        <position position="1"/>
    </location>
</feature>
<evidence type="ECO:0000256" key="3">
    <source>
        <dbReference type="PROSITE-ProRule" id="PRU00221"/>
    </source>
</evidence>
<dbReference type="Proteomes" id="UP000092555">
    <property type="component" value="Unassembled WGS sequence"/>
</dbReference>
<organism evidence="4 5">
    <name type="scientific">Metschnikowia bicuspidata var. bicuspidata NRRL YB-4993</name>
    <dbReference type="NCBI Taxonomy" id="869754"/>
    <lineage>
        <taxon>Eukaryota</taxon>
        <taxon>Fungi</taxon>
        <taxon>Dikarya</taxon>
        <taxon>Ascomycota</taxon>
        <taxon>Saccharomycotina</taxon>
        <taxon>Pichiomycetes</taxon>
        <taxon>Metschnikowiaceae</taxon>
        <taxon>Metschnikowia</taxon>
    </lineage>
</organism>
<feature type="non-terminal residue" evidence="4">
    <location>
        <position position="328"/>
    </location>
</feature>
<sequence>VSVVSFSVPADDTLLVAAYDRSVRLYNCKRRSTTASLAAPAPVLCVAYSPYRTSFAGLLDGTIRQLDYENLAVSAPVVSAAGRADEGSGTGNGINCFRPLDTSLFVATTFGGTMLRFDPRALRVAHTQQLRGKALAMDTCGHLVTVALLQQAVEIHDVRKWGAPVLTRASGLRFQALALRAFPSGEGYVLSSVDGRVSVEYYDDLAAAQTQKFAFKCHRVRAPAGGEDAVYPVTGLRFHPVHGTLFTAGGDGNVCVWNWEKRKRMKLLAHGLELPRAISHMDLSADGAYVAVSVDDDSYSRTGGAQAAARGGRVLVRPLGDAECKPRT</sequence>
<comment type="caution">
    <text evidence="4">The sequence shown here is derived from an EMBL/GenBank/DDBJ whole genome shotgun (WGS) entry which is preliminary data.</text>
</comment>
<evidence type="ECO:0000256" key="1">
    <source>
        <dbReference type="ARBA" id="ARBA00022574"/>
    </source>
</evidence>
<dbReference type="InterPro" id="IPR001680">
    <property type="entry name" value="WD40_rpt"/>
</dbReference>
<keyword evidence="1 3" id="KW-0853">WD repeat</keyword>
<dbReference type="InterPro" id="IPR015943">
    <property type="entry name" value="WD40/YVTN_repeat-like_dom_sf"/>
</dbReference>
<dbReference type="OrthoDB" id="10262475at2759"/>
<keyword evidence="5" id="KW-1185">Reference proteome</keyword>
<evidence type="ECO:0000313" key="4">
    <source>
        <dbReference type="EMBL" id="OBA22814.1"/>
    </source>
</evidence>
<dbReference type="GeneID" id="30028333"/>
<dbReference type="PANTHER" id="PTHR10971">
    <property type="entry name" value="MRNA EXPORT FACTOR AND BUB3"/>
    <property type="match status" value="1"/>
</dbReference>
<feature type="repeat" description="WD" evidence="3">
    <location>
        <begin position="233"/>
        <end position="267"/>
    </location>
</feature>
<dbReference type="Pfam" id="PF00400">
    <property type="entry name" value="WD40"/>
    <property type="match status" value="1"/>
</dbReference>
<proteinExistence type="predicted"/>
<dbReference type="RefSeq" id="XP_018713295.1">
    <property type="nucleotide sequence ID" value="XM_018855357.2"/>
</dbReference>
<gene>
    <name evidence="4" type="ORF">METBIDRAFT_28487</name>
</gene>
<dbReference type="AlphaFoldDB" id="A0A1A0HF98"/>
<keyword evidence="2" id="KW-0677">Repeat</keyword>
<protein>
    <submittedName>
        <fullName evidence="4">WD40 repeat-like protein</fullName>
    </submittedName>
</protein>